<evidence type="ECO:0000313" key="4">
    <source>
        <dbReference type="Proteomes" id="UP000253850"/>
    </source>
</evidence>
<dbReference type="Pfam" id="PF12118">
    <property type="entry name" value="SprA-related"/>
    <property type="match status" value="1"/>
</dbReference>
<organism evidence="3 5">
    <name type="scientific">Halarcobacter bivalviorum</name>
    <dbReference type="NCBI Taxonomy" id="663364"/>
    <lineage>
        <taxon>Bacteria</taxon>
        <taxon>Pseudomonadati</taxon>
        <taxon>Campylobacterota</taxon>
        <taxon>Epsilonproteobacteria</taxon>
        <taxon>Campylobacterales</taxon>
        <taxon>Arcobacteraceae</taxon>
        <taxon>Halarcobacter</taxon>
    </lineage>
</organism>
<dbReference type="EMBL" id="CP031217">
    <property type="protein sequence ID" value="AXH12347.1"/>
    <property type="molecule type" value="Genomic_DNA"/>
</dbReference>
<dbReference type="KEGG" id="hbv:ABIV_1351"/>
<evidence type="ECO:0000256" key="1">
    <source>
        <dbReference type="SAM" id="MobiDB-lite"/>
    </source>
</evidence>
<keyword evidence="5" id="KW-1185">Reference proteome</keyword>
<feature type="region of interest" description="Disordered" evidence="1">
    <location>
        <begin position="24"/>
        <end position="52"/>
    </location>
</feature>
<sequence length="163" mass="18125">MEINSYSQSASSIYQQLAQKRAELSNIDKKELEKTASDNYDKTNASNEKFEQKDYQRVLEKYKNLDADVKSHEQTHASRGTTTAPIQYNYHLGPDGRLYANGGSVRLDTSIPKEEGSANAKLEELKSASTAVDALSSVDAQIARTANLNKMLLQAQGDSYENR</sequence>
<dbReference type="EMBL" id="PDKM01000002">
    <property type="protein sequence ID" value="RXK10721.1"/>
    <property type="molecule type" value="Genomic_DNA"/>
</dbReference>
<evidence type="ECO:0000313" key="5">
    <source>
        <dbReference type="Proteomes" id="UP000289193"/>
    </source>
</evidence>
<evidence type="ECO:0000313" key="3">
    <source>
        <dbReference type="EMBL" id="RXK10721.1"/>
    </source>
</evidence>
<feature type="compositionally biased region" description="Basic and acidic residues" evidence="1">
    <location>
        <begin position="24"/>
        <end position="41"/>
    </location>
</feature>
<dbReference type="Proteomes" id="UP000253850">
    <property type="component" value="Chromosome"/>
</dbReference>
<reference evidence="3 5" key="1">
    <citation type="submission" date="2017-10" db="EMBL/GenBank/DDBJ databases">
        <title>Genomics of the genus Arcobacter.</title>
        <authorList>
            <person name="Perez-Cataluna A."/>
            <person name="Figueras M.J."/>
        </authorList>
    </citation>
    <scope>NUCLEOTIDE SEQUENCE [LARGE SCALE GENOMIC DNA]</scope>
    <source>
        <strain evidence="3 5">CECT 7835</strain>
    </source>
</reference>
<dbReference type="AlphaFoldDB" id="A0AAX2ADA2"/>
<evidence type="ECO:0000313" key="2">
    <source>
        <dbReference type="EMBL" id="AXH12347.1"/>
    </source>
</evidence>
<accession>A0AAX2ADA2</accession>
<dbReference type="RefSeq" id="WP_114839181.1">
    <property type="nucleotide sequence ID" value="NZ_CP031217.1"/>
</dbReference>
<dbReference type="Proteomes" id="UP000289193">
    <property type="component" value="Unassembled WGS sequence"/>
</dbReference>
<proteinExistence type="predicted"/>
<dbReference type="InterPro" id="IPR021973">
    <property type="entry name" value="SprA-related"/>
</dbReference>
<reference evidence="2 4" key="2">
    <citation type="submission" date="2018-07" db="EMBL/GenBank/DDBJ databases">
        <title>Complete genome of the Arcobacter bivalviorum type strain LMG 26154.</title>
        <authorList>
            <person name="Miller W.G."/>
            <person name="Yee E."/>
            <person name="Bono J.L."/>
        </authorList>
    </citation>
    <scope>NUCLEOTIDE SEQUENCE [LARGE SCALE GENOMIC DNA]</scope>
    <source>
        <strain evidence="2 4">LMG 26154</strain>
    </source>
</reference>
<protein>
    <submittedName>
        <fullName evidence="2">SprA family protein</fullName>
    </submittedName>
</protein>
<gene>
    <name evidence="2" type="ORF">ABIV_1351</name>
    <name evidence="3" type="ORF">CRV05_05440</name>
</gene>
<name>A0AAX2ADA2_9BACT</name>